<dbReference type="Proteomes" id="UP001054837">
    <property type="component" value="Unassembled WGS sequence"/>
</dbReference>
<sequence>MTSYSTPVYIISVQHTNREGERRTYRLTGRLPFNLPHIFGQIGENQVDFHLILMHALNHRVSLRQRVQWTSPGRFESDPSCTLIYHWRPRLEQLIPLEVQNCCKKGQ</sequence>
<comment type="caution">
    <text evidence="1">The sequence shown here is derived from an EMBL/GenBank/DDBJ whole genome shotgun (WGS) entry which is preliminary data.</text>
</comment>
<keyword evidence="2" id="KW-1185">Reference proteome</keyword>
<organism evidence="1 2">
    <name type="scientific">Caerostris darwini</name>
    <dbReference type="NCBI Taxonomy" id="1538125"/>
    <lineage>
        <taxon>Eukaryota</taxon>
        <taxon>Metazoa</taxon>
        <taxon>Ecdysozoa</taxon>
        <taxon>Arthropoda</taxon>
        <taxon>Chelicerata</taxon>
        <taxon>Arachnida</taxon>
        <taxon>Araneae</taxon>
        <taxon>Araneomorphae</taxon>
        <taxon>Entelegynae</taxon>
        <taxon>Araneoidea</taxon>
        <taxon>Araneidae</taxon>
        <taxon>Caerostris</taxon>
    </lineage>
</organism>
<evidence type="ECO:0000313" key="2">
    <source>
        <dbReference type="Proteomes" id="UP001054837"/>
    </source>
</evidence>
<gene>
    <name evidence="1" type="ORF">CDAR_434571</name>
</gene>
<dbReference type="EMBL" id="BPLQ01002967">
    <property type="protein sequence ID" value="GIX96804.1"/>
    <property type="molecule type" value="Genomic_DNA"/>
</dbReference>
<dbReference type="AlphaFoldDB" id="A0AAV4PI78"/>
<name>A0AAV4PI78_9ARAC</name>
<reference evidence="1 2" key="1">
    <citation type="submission" date="2021-06" db="EMBL/GenBank/DDBJ databases">
        <title>Caerostris darwini draft genome.</title>
        <authorList>
            <person name="Kono N."/>
            <person name="Arakawa K."/>
        </authorList>
    </citation>
    <scope>NUCLEOTIDE SEQUENCE [LARGE SCALE GENOMIC DNA]</scope>
</reference>
<evidence type="ECO:0000313" key="1">
    <source>
        <dbReference type="EMBL" id="GIX96804.1"/>
    </source>
</evidence>
<accession>A0AAV4PI78</accession>
<proteinExistence type="predicted"/>
<protein>
    <submittedName>
        <fullName evidence="1">Uncharacterized protein</fullName>
    </submittedName>
</protein>